<dbReference type="Pfam" id="PF13307">
    <property type="entry name" value="Helicase_C_2"/>
    <property type="match status" value="1"/>
</dbReference>
<keyword evidence="11" id="KW-0413">Isomerase</keyword>
<evidence type="ECO:0000256" key="1">
    <source>
        <dbReference type="ARBA" id="ARBA00001966"/>
    </source>
</evidence>
<evidence type="ECO:0000256" key="7">
    <source>
        <dbReference type="ARBA" id="ARBA00022806"/>
    </source>
</evidence>
<dbReference type="InterPro" id="IPR027417">
    <property type="entry name" value="P-loop_NTPase"/>
</dbReference>
<organism evidence="16 17">
    <name type="scientific">Mesorhabditis spiculigera</name>
    <dbReference type="NCBI Taxonomy" id="96644"/>
    <lineage>
        <taxon>Eukaryota</taxon>
        <taxon>Metazoa</taxon>
        <taxon>Ecdysozoa</taxon>
        <taxon>Nematoda</taxon>
        <taxon>Chromadorea</taxon>
        <taxon>Rhabditida</taxon>
        <taxon>Rhabditina</taxon>
        <taxon>Rhabditomorpha</taxon>
        <taxon>Rhabditoidea</taxon>
        <taxon>Rhabditidae</taxon>
        <taxon>Mesorhabditinae</taxon>
        <taxon>Mesorhabditis</taxon>
    </lineage>
</organism>
<dbReference type="PANTHER" id="PTHR11472">
    <property type="entry name" value="DNA REPAIR DEAD HELICASE RAD3/XP-D SUBFAMILY MEMBER"/>
    <property type="match status" value="1"/>
</dbReference>
<dbReference type="PROSITE" id="PS51193">
    <property type="entry name" value="HELICASE_ATP_BIND_2"/>
    <property type="match status" value="1"/>
</dbReference>
<dbReference type="PANTHER" id="PTHR11472:SF41">
    <property type="entry name" value="ATP-DEPENDENT DNA HELICASE DDX11-RELATED"/>
    <property type="match status" value="1"/>
</dbReference>
<keyword evidence="7" id="KW-0347">Helicase</keyword>
<dbReference type="GO" id="GO:0006139">
    <property type="term" value="P:nucleobase-containing compound metabolic process"/>
    <property type="evidence" value="ECO:0007669"/>
    <property type="project" value="InterPro"/>
</dbReference>
<dbReference type="GO" id="GO:0003677">
    <property type="term" value="F:DNA binding"/>
    <property type="evidence" value="ECO:0007669"/>
    <property type="project" value="InterPro"/>
</dbReference>
<evidence type="ECO:0000256" key="13">
    <source>
        <dbReference type="SAM" id="Coils"/>
    </source>
</evidence>
<dbReference type="InterPro" id="IPR006555">
    <property type="entry name" value="ATP-dep_Helicase_C"/>
</dbReference>
<evidence type="ECO:0000256" key="10">
    <source>
        <dbReference type="ARBA" id="ARBA00023014"/>
    </source>
</evidence>
<evidence type="ECO:0000256" key="5">
    <source>
        <dbReference type="ARBA" id="ARBA00022741"/>
    </source>
</evidence>
<feature type="coiled-coil region" evidence="13">
    <location>
        <begin position="238"/>
        <end position="269"/>
    </location>
</feature>
<dbReference type="CDD" id="cd18788">
    <property type="entry name" value="SF2_C_XPD"/>
    <property type="match status" value="1"/>
</dbReference>
<comment type="subcellular location">
    <subcellularLocation>
        <location evidence="2">Nucleus</location>
    </subcellularLocation>
</comment>
<evidence type="ECO:0000313" key="16">
    <source>
        <dbReference type="EMBL" id="CAJ0576404.1"/>
    </source>
</evidence>
<feature type="domain" description="Helicase ATP-binding" evidence="15">
    <location>
        <begin position="188"/>
        <end position="583"/>
    </location>
</feature>
<keyword evidence="12" id="KW-0539">Nucleus</keyword>
<dbReference type="GO" id="GO:0005634">
    <property type="term" value="C:nucleus"/>
    <property type="evidence" value="ECO:0007669"/>
    <property type="project" value="UniProtKB-SubCell"/>
</dbReference>
<comment type="caution">
    <text evidence="16">The sequence shown here is derived from an EMBL/GenBank/DDBJ whole genome shotgun (WGS) entry which is preliminary data.</text>
</comment>
<evidence type="ECO:0000313" key="17">
    <source>
        <dbReference type="Proteomes" id="UP001177023"/>
    </source>
</evidence>
<dbReference type="Gene3D" id="3.40.50.300">
    <property type="entry name" value="P-loop containing nucleotide triphosphate hydrolases"/>
    <property type="match status" value="3"/>
</dbReference>
<dbReference type="InterPro" id="IPR006554">
    <property type="entry name" value="Helicase-like_DEXD_c2"/>
</dbReference>
<evidence type="ECO:0000256" key="11">
    <source>
        <dbReference type="ARBA" id="ARBA00023235"/>
    </source>
</evidence>
<accession>A0AA36G5D5</accession>
<sequence>MQKQILVNGLKVWVDDDDIDKVCELFKDNVIVDNFKDWESTERMEKYEAKDFIKKARHYASLQPPDLVQAAEKIWFSAVYGVKHLYLTAGGVDLRSHNALKYFCRFALYNSGVPLDRFDKLYDCWLTAEKMHRDVYGSCNFHPNAYGPIIDEVEAFVAELTRFDQKALWTKFEESFIHDTKPEWMESDERDYSFPFPPYAIQNDLMNEIFQCIERRQVGIFESPTGTGKSLSVLCATLSWLEYENRRVRAEMEEAMQKEKEKKGEIEADGSDWVKAHAQKLKVQGEADEAFAHLEMLRKIDERVARAKRGEVRKNQKRGPGPLDEYEFISEKKEAEDECAPPADYNSDDNSGKAGKEEEKGTPLRVRKIFYASRTHSQLDQLVDELMKTRFRPRIVTAASRQHLCVNEEVRKLKNGSQINEKCMELRKNSPKTAGKRAKDEEGKSKCKSSCSCPYYKTQAIEDTANGILAGQDIRSVQVFEKGQKVGGCPYFASKAAIPLCEIVLVPYQVVLHEETRETWGIDMRDDVLVLDEAHNVLDSIAAMNSGEVLQATLAAGLSAVRTYFLERVDNFLKRSTTTESVLSIPEFFIQANLTDINIYKLASYIKATLLCRKLCLFNLRERKKSQALVPIAPKKTPLQQLMRKKESAKAGPLQPVEAPKPTPPSPPVNIYAIGAMVTALTNKCEDARVVVVKNEGVAKVRFILFNAGSKLMRTIAVPRSTIMIGGTMEPSSFLVDSLVSAGLPSSRIRRFACSHVIDDDQLCAIAFEKSIDGQPLETTFKTRDDQRTSRSLGESIVKLVSLVPTGVVVFVPSYNYMEAFMQNSRTNGVLAKLERLKPVFYEKRDATTNEVWEKYSKAIETRKSALLFAVVGGKLSEGINFSNDLCRAVIIIGLPYANKGDVELNARLKYADSLRPGSGAQLYQSMCMHAVNQAVGRAIRHRNDYSAIFFLDRRYASPSVSNQLSKWIGSRLQTGLEFAEITKKVELFFKDKL</sequence>
<feature type="region of interest" description="Disordered" evidence="14">
    <location>
        <begin position="643"/>
        <end position="665"/>
    </location>
</feature>
<keyword evidence="10" id="KW-0411">Iron-sulfur</keyword>
<dbReference type="SMART" id="SM00488">
    <property type="entry name" value="DEXDc2"/>
    <property type="match status" value="1"/>
</dbReference>
<dbReference type="GO" id="GO:0034085">
    <property type="term" value="P:establishment of sister chromatid cohesion"/>
    <property type="evidence" value="ECO:0007669"/>
    <property type="project" value="TreeGrafter"/>
</dbReference>
<keyword evidence="17" id="KW-1185">Reference proteome</keyword>
<dbReference type="Pfam" id="PF06733">
    <property type="entry name" value="DEAD_2"/>
    <property type="match status" value="1"/>
</dbReference>
<dbReference type="InterPro" id="IPR010614">
    <property type="entry name" value="RAD3-like_helicase_DEAD"/>
</dbReference>
<keyword evidence="6" id="KW-0378">Hydrolase</keyword>
<protein>
    <recommendedName>
        <fullName evidence="15">Helicase ATP-binding domain-containing protein</fullName>
    </recommendedName>
</protein>
<keyword evidence="8" id="KW-0067">ATP-binding</keyword>
<dbReference type="SMART" id="SM00491">
    <property type="entry name" value="HELICc2"/>
    <property type="match status" value="1"/>
</dbReference>
<dbReference type="GO" id="GO:0016818">
    <property type="term" value="F:hydrolase activity, acting on acid anhydrides, in phosphorus-containing anhydrides"/>
    <property type="evidence" value="ECO:0007669"/>
    <property type="project" value="InterPro"/>
</dbReference>
<feature type="non-terminal residue" evidence="16">
    <location>
        <position position="1"/>
    </location>
</feature>
<evidence type="ECO:0000256" key="8">
    <source>
        <dbReference type="ARBA" id="ARBA00022840"/>
    </source>
</evidence>
<dbReference type="SUPFAM" id="SSF52540">
    <property type="entry name" value="P-loop containing nucleoside triphosphate hydrolases"/>
    <property type="match status" value="1"/>
</dbReference>
<comment type="similarity">
    <text evidence="3">Belongs to the DEAD box helicase family. DEAH subfamily. DDX11/CHL1 sub-subfamily.</text>
</comment>
<dbReference type="Proteomes" id="UP001177023">
    <property type="component" value="Unassembled WGS sequence"/>
</dbReference>
<dbReference type="InterPro" id="IPR014013">
    <property type="entry name" value="Helic_SF1/SF2_ATP-bd_DinG/Rad3"/>
</dbReference>
<dbReference type="NCBIfam" id="TIGR00604">
    <property type="entry name" value="rad3"/>
    <property type="match status" value="1"/>
</dbReference>
<evidence type="ECO:0000256" key="9">
    <source>
        <dbReference type="ARBA" id="ARBA00023004"/>
    </source>
</evidence>
<keyword evidence="5" id="KW-0547">Nucleotide-binding</keyword>
<evidence type="ECO:0000256" key="2">
    <source>
        <dbReference type="ARBA" id="ARBA00004123"/>
    </source>
</evidence>
<evidence type="ECO:0000256" key="14">
    <source>
        <dbReference type="SAM" id="MobiDB-lite"/>
    </source>
</evidence>
<dbReference type="GO" id="GO:0005524">
    <property type="term" value="F:ATP binding"/>
    <property type="evidence" value="ECO:0007669"/>
    <property type="project" value="UniProtKB-KW"/>
</dbReference>
<evidence type="ECO:0000256" key="3">
    <source>
        <dbReference type="ARBA" id="ARBA00008435"/>
    </source>
</evidence>
<dbReference type="InterPro" id="IPR045028">
    <property type="entry name" value="DinG/Rad3-like"/>
</dbReference>
<reference evidence="16" key="1">
    <citation type="submission" date="2023-06" db="EMBL/GenBank/DDBJ databases">
        <authorList>
            <person name="Delattre M."/>
        </authorList>
    </citation>
    <scope>NUCLEOTIDE SEQUENCE</scope>
    <source>
        <strain evidence="16">AF72</strain>
    </source>
</reference>
<comment type="cofactor">
    <cofactor evidence="1">
        <name>[4Fe-4S] cluster</name>
        <dbReference type="ChEBI" id="CHEBI:49883"/>
    </cofactor>
</comment>
<feature type="compositionally biased region" description="Basic and acidic residues" evidence="14">
    <location>
        <begin position="350"/>
        <end position="360"/>
    </location>
</feature>
<dbReference type="InterPro" id="IPR013020">
    <property type="entry name" value="Rad3/Chl1-like"/>
</dbReference>
<dbReference type="EMBL" id="CATQJA010002644">
    <property type="protein sequence ID" value="CAJ0576404.1"/>
    <property type="molecule type" value="Genomic_DNA"/>
</dbReference>
<feature type="region of interest" description="Disordered" evidence="14">
    <location>
        <begin position="333"/>
        <end position="360"/>
    </location>
</feature>
<proteinExistence type="inferred from homology"/>
<evidence type="ECO:0000256" key="4">
    <source>
        <dbReference type="ARBA" id="ARBA00022723"/>
    </source>
</evidence>
<evidence type="ECO:0000256" key="6">
    <source>
        <dbReference type="ARBA" id="ARBA00022801"/>
    </source>
</evidence>
<keyword evidence="4" id="KW-0479">Metal-binding</keyword>
<dbReference type="GO" id="GO:0003678">
    <property type="term" value="F:DNA helicase activity"/>
    <property type="evidence" value="ECO:0007669"/>
    <property type="project" value="InterPro"/>
</dbReference>
<dbReference type="AlphaFoldDB" id="A0AA36G5D5"/>
<keyword evidence="13" id="KW-0175">Coiled coil</keyword>
<dbReference type="GO" id="GO:0051536">
    <property type="term" value="F:iron-sulfur cluster binding"/>
    <property type="evidence" value="ECO:0007669"/>
    <property type="project" value="UniProtKB-KW"/>
</dbReference>
<evidence type="ECO:0000256" key="12">
    <source>
        <dbReference type="ARBA" id="ARBA00023242"/>
    </source>
</evidence>
<gene>
    <name evidence="16" type="ORF">MSPICULIGERA_LOCUS14697</name>
</gene>
<name>A0AA36G5D5_9BILA</name>
<keyword evidence="9" id="KW-0408">Iron</keyword>
<evidence type="ECO:0000259" key="15">
    <source>
        <dbReference type="PROSITE" id="PS51193"/>
    </source>
</evidence>
<dbReference type="GO" id="GO:0046872">
    <property type="term" value="F:metal ion binding"/>
    <property type="evidence" value="ECO:0007669"/>
    <property type="project" value="UniProtKB-KW"/>
</dbReference>